<dbReference type="InterPro" id="IPR052462">
    <property type="entry name" value="SLIRP/GR-RBP-like"/>
</dbReference>
<dbReference type="CDD" id="cd00590">
    <property type="entry name" value="RRM_SF"/>
    <property type="match status" value="1"/>
</dbReference>
<evidence type="ECO:0000256" key="2">
    <source>
        <dbReference type="PROSITE-ProRule" id="PRU00176"/>
    </source>
</evidence>
<dbReference type="InterPro" id="IPR012677">
    <property type="entry name" value="Nucleotide-bd_a/b_plait_sf"/>
</dbReference>
<evidence type="ECO:0000256" key="3">
    <source>
        <dbReference type="SAM" id="MobiDB-lite"/>
    </source>
</evidence>
<evidence type="ECO:0000259" key="4">
    <source>
        <dbReference type="PROSITE" id="PS50102"/>
    </source>
</evidence>
<dbReference type="InterPro" id="IPR000504">
    <property type="entry name" value="RRM_dom"/>
</dbReference>
<evidence type="ECO:0000256" key="1">
    <source>
        <dbReference type="ARBA" id="ARBA00022884"/>
    </source>
</evidence>
<dbReference type="EMBL" id="JABSND010000060">
    <property type="protein sequence ID" value="KAI6299957.1"/>
    <property type="molecule type" value="Genomic_DNA"/>
</dbReference>
<reference evidence="5" key="1">
    <citation type="submission" date="2021-01" db="EMBL/GenBank/DDBJ databases">
        <title>Deciphering the adaptive evolutionary patterns associated with biogeogrpahic diversity in the finger millet blast pathogen Magnaporthe oryzae in Eastern Africa.</title>
        <authorList>
            <person name="Onyema G."/>
            <person name="Shittu T.A."/>
            <person name="Dodsworth S."/>
            <person name="Devilliers S."/>
            <person name="Muthumeenakshi S."/>
            <person name="Sreenivasaprasad S."/>
        </authorList>
    </citation>
    <scope>NUCLEOTIDE SEQUENCE</scope>
    <source>
        <strain evidence="5">D15/s37</strain>
    </source>
</reference>
<feature type="domain" description="RRM" evidence="4">
    <location>
        <begin position="73"/>
        <end position="150"/>
    </location>
</feature>
<organism evidence="5 6">
    <name type="scientific">Pyricularia grisea</name>
    <name type="common">Crabgrass-specific blast fungus</name>
    <name type="synonym">Magnaporthe grisea</name>
    <dbReference type="NCBI Taxonomy" id="148305"/>
    <lineage>
        <taxon>Eukaryota</taxon>
        <taxon>Fungi</taxon>
        <taxon>Dikarya</taxon>
        <taxon>Ascomycota</taxon>
        <taxon>Pezizomycotina</taxon>
        <taxon>Sordariomycetes</taxon>
        <taxon>Sordariomycetidae</taxon>
        <taxon>Magnaporthales</taxon>
        <taxon>Pyriculariaceae</taxon>
        <taxon>Pyricularia</taxon>
    </lineage>
</organism>
<proteinExistence type="predicted"/>
<keyword evidence="1 2" id="KW-0694">RNA-binding</keyword>
<name>A0ABQ8NNV4_PYRGI</name>
<dbReference type="Proteomes" id="UP001059893">
    <property type="component" value="Unassembled WGS sequence"/>
</dbReference>
<evidence type="ECO:0000313" key="6">
    <source>
        <dbReference type="Proteomes" id="UP001059893"/>
    </source>
</evidence>
<dbReference type="Pfam" id="PF00076">
    <property type="entry name" value="RRM_1"/>
    <property type="match status" value="2"/>
</dbReference>
<accession>A0ABQ8NNV4</accession>
<dbReference type="InterPro" id="IPR035979">
    <property type="entry name" value="RBD_domain_sf"/>
</dbReference>
<feature type="domain" description="RRM" evidence="4">
    <location>
        <begin position="169"/>
        <end position="247"/>
    </location>
</feature>
<feature type="compositionally biased region" description="Basic and acidic residues" evidence="3">
    <location>
        <begin position="262"/>
        <end position="273"/>
    </location>
</feature>
<keyword evidence="6" id="KW-1185">Reference proteome</keyword>
<protein>
    <recommendedName>
        <fullName evidence="4">RRM domain-containing protein</fullName>
    </recommendedName>
</protein>
<dbReference type="Gene3D" id="3.30.70.330">
    <property type="match status" value="2"/>
</dbReference>
<feature type="region of interest" description="Disordered" evidence="3">
    <location>
        <begin position="244"/>
        <end position="273"/>
    </location>
</feature>
<dbReference type="SMART" id="SM00360">
    <property type="entry name" value="RRM"/>
    <property type="match status" value="2"/>
</dbReference>
<sequence>MHCFRRAAMRAVSAQTARTAIVSKRVVPVLAAVPASIARSTALPIARAFSVSRTLANVEENSGSSLPRQEQPNGIFVRNLVFDATNEHLAEAFSQYGNVVDAKVARDARGLSKGFGFIYFETPEAAQKACEEANNTFWHGRRINVAPRIKASKPGNRDAMNQEERTPTSSLYIGNIPYESTDAALNNLFQDLEGLKDVRIAVDRSTGWPRGFAHADFKDVESATKAVEKVKLMELMGRTLRVDYSTPRVPRNERMQTASGSRDSRDSRGSGDF</sequence>
<gene>
    <name evidence="5" type="ORF">MCOR33_004241</name>
</gene>
<comment type="caution">
    <text evidence="5">The sequence shown here is derived from an EMBL/GenBank/DDBJ whole genome shotgun (WGS) entry which is preliminary data.</text>
</comment>
<evidence type="ECO:0000313" key="5">
    <source>
        <dbReference type="EMBL" id="KAI6299957.1"/>
    </source>
</evidence>
<dbReference type="PANTHER" id="PTHR48027">
    <property type="entry name" value="HETEROGENEOUS NUCLEAR RIBONUCLEOPROTEIN 87F-RELATED"/>
    <property type="match status" value="1"/>
</dbReference>
<dbReference type="PROSITE" id="PS50102">
    <property type="entry name" value="RRM"/>
    <property type="match status" value="2"/>
</dbReference>
<dbReference type="SUPFAM" id="SSF54928">
    <property type="entry name" value="RNA-binding domain, RBD"/>
    <property type="match status" value="2"/>
</dbReference>